<dbReference type="InterPro" id="IPR041049">
    <property type="entry name" value="DUF5615"/>
</dbReference>
<comment type="caution">
    <text evidence="2">The sequence shown here is derived from an EMBL/GenBank/DDBJ whole genome shotgun (WGS) entry which is preliminary data.</text>
</comment>
<evidence type="ECO:0000259" key="1">
    <source>
        <dbReference type="Pfam" id="PF18480"/>
    </source>
</evidence>
<feature type="domain" description="DUF5615" evidence="1">
    <location>
        <begin position="12"/>
        <end position="113"/>
    </location>
</feature>
<name>A0A2M6WZG9_9BACT</name>
<dbReference type="AlphaFoldDB" id="A0A2M6WZG9"/>
<proteinExistence type="predicted"/>
<sequence>MPPSANGKSKTRFLLDENVDVRIASLLRRKGYDAMLCPKGIKNGAVVAMAKKESCVLLTNDSDFANTGMYDPAELFGIVVFRIHPPSLDNLTAALENLLANTEDFSGRLITVFEDGIEVVG</sequence>
<gene>
    <name evidence="2" type="ORF">COT71_02210</name>
</gene>
<dbReference type="Proteomes" id="UP000230731">
    <property type="component" value="Unassembled WGS sequence"/>
</dbReference>
<evidence type="ECO:0000313" key="3">
    <source>
        <dbReference type="Proteomes" id="UP000230731"/>
    </source>
</evidence>
<protein>
    <recommendedName>
        <fullName evidence="1">DUF5615 domain-containing protein</fullName>
    </recommendedName>
</protein>
<reference evidence="3" key="1">
    <citation type="submission" date="2017-09" db="EMBL/GenBank/DDBJ databases">
        <title>Depth-based differentiation of microbial function through sediment-hosted aquifers and enrichment of novel symbionts in the deep terrestrial subsurface.</title>
        <authorList>
            <person name="Probst A.J."/>
            <person name="Ladd B."/>
            <person name="Jarett J.K."/>
            <person name="Geller-Mcgrath D.E."/>
            <person name="Sieber C.M.K."/>
            <person name="Emerson J.B."/>
            <person name="Anantharaman K."/>
            <person name="Thomas B.C."/>
            <person name="Malmstrom R."/>
            <person name="Stieglmeier M."/>
            <person name="Klingl A."/>
            <person name="Woyke T."/>
            <person name="Ryan C.M."/>
            <person name="Banfield J.F."/>
        </authorList>
    </citation>
    <scope>NUCLEOTIDE SEQUENCE [LARGE SCALE GENOMIC DNA]</scope>
</reference>
<accession>A0A2M6WZG9</accession>
<dbReference type="Pfam" id="PF18480">
    <property type="entry name" value="DUF5615"/>
    <property type="match status" value="1"/>
</dbReference>
<organism evidence="2 3">
    <name type="scientific">Candidatus Andersenbacteria bacterium CG10_big_fil_rev_8_21_14_0_10_54_11</name>
    <dbReference type="NCBI Taxonomy" id="1974485"/>
    <lineage>
        <taxon>Bacteria</taxon>
        <taxon>Candidatus Anderseniibacteriota</taxon>
    </lineage>
</organism>
<dbReference type="EMBL" id="PEZP01000027">
    <property type="protein sequence ID" value="PIT98154.1"/>
    <property type="molecule type" value="Genomic_DNA"/>
</dbReference>
<evidence type="ECO:0000313" key="2">
    <source>
        <dbReference type="EMBL" id="PIT98154.1"/>
    </source>
</evidence>